<dbReference type="PANTHER" id="PTHR32114">
    <property type="entry name" value="ABC TRANSPORTER ABCH.3"/>
    <property type="match status" value="1"/>
</dbReference>
<reference evidence="6 7" key="2">
    <citation type="submission" date="2018-03" db="EMBL/GenBank/DDBJ databases">
        <authorList>
            <person name="Keele B.F."/>
        </authorList>
    </citation>
    <scope>NUCLEOTIDE SEQUENCE [LARGE SCALE GENOMIC DNA]</scope>
    <source>
        <strain evidence="6 7">CCALA 016</strain>
    </source>
</reference>
<dbReference type="EMBL" id="PXOH01000019">
    <property type="protein sequence ID" value="PSF35534.1"/>
    <property type="molecule type" value="Genomic_DNA"/>
</dbReference>
<sequence length="642" mass="74234">MSLHLRQIRLNNWKCYQKQQIRFNTQYNRHVWIIFGQNGYGKTSLLEAIVWCLYGSEGIPTKDLHRYFNRVAVKKNPTLELSVELSFHETTNGKNYFISRTAKRIVRGTTEYAEIAEATFNQDGNYQNNSREYIDSLLPRLCKDFFFFDGVKIEQYAKLTHTNETKEAIEKILGIPELKNLKSDSEKALQSIEKKIKDLSQANQKLQHNIKQLQDIQSDIELRDGQLESAKQTLVENMRIHQDAKERAKQIEDLRGKLEEISKLEQKQDLLKEKLKSAEKDVENAIRKAPLPFLLEFVQEMVEELQRKTIKTTRSFVSVKQLQELLDRENCLCGRCLDENSRNFIREQLAQIENMGKLTQETLLQDELKTKLSLLLQYHRPNLDQILNIRDRISDDIDNLKQEITRLKNDTQGTNQQEADDIWRKVGQTEQKVQETSDKIERLTKEIEQLKQKEKNLRQTIETLAGQNKETATLAKQVKLATGLKEASTELINWYINQSKNDIEKHTTERHQQVTNKPEEYIGIEIKNNYTLGVQTVTGELINPEDLSAGEKEALAFAFITGLNLASNTGAPLMMDTPFGHLDIAHQTNIVKSICSIPSQVILLATDRDFPDTLLEELQPYLAETHHIRRKNASEDTSIVES</sequence>
<proteinExistence type="inferred from homology"/>
<dbReference type="Pfam" id="PF13476">
    <property type="entry name" value="AAA_23"/>
    <property type="match status" value="1"/>
</dbReference>
<keyword evidence="4" id="KW-0175">Coiled coil</keyword>
<dbReference type="RefSeq" id="WP_106457946.1">
    <property type="nucleotide sequence ID" value="NZ_PXOH01000019.1"/>
</dbReference>
<evidence type="ECO:0000313" key="7">
    <source>
        <dbReference type="Proteomes" id="UP000239001"/>
    </source>
</evidence>
<dbReference type="AlphaFoldDB" id="A0A2T1LV26"/>
<evidence type="ECO:0000313" key="6">
    <source>
        <dbReference type="EMBL" id="PSF35534.1"/>
    </source>
</evidence>
<comment type="similarity">
    <text evidence="1">Belongs to the SMC family. SbcC subfamily.</text>
</comment>
<dbReference type="OrthoDB" id="9795626at2"/>
<evidence type="ECO:0000259" key="5">
    <source>
        <dbReference type="Pfam" id="PF13476"/>
    </source>
</evidence>
<dbReference type="Proteomes" id="UP000239001">
    <property type="component" value="Unassembled WGS sequence"/>
</dbReference>
<feature type="coiled-coil region" evidence="4">
    <location>
        <begin position="383"/>
        <end position="470"/>
    </location>
</feature>
<evidence type="ECO:0000256" key="2">
    <source>
        <dbReference type="ARBA" id="ARBA00011322"/>
    </source>
</evidence>
<evidence type="ECO:0000256" key="1">
    <source>
        <dbReference type="ARBA" id="ARBA00006930"/>
    </source>
</evidence>
<evidence type="ECO:0000256" key="4">
    <source>
        <dbReference type="SAM" id="Coils"/>
    </source>
</evidence>
<protein>
    <recommendedName>
        <fullName evidence="3">Nuclease SbcCD subunit C</fullName>
    </recommendedName>
</protein>
<comment type="caution">
    <text evidence="6">The sequence shown here is derived from an EMBL/GenBank/DDBJ whole genome shotgun (WGS) entry which is preliminary data.</text>
</comment>
<dbReference type="Gene3D" id="3.40.50.300">
    <property type="entry name" value="P-loop containing nucleotide triphosphate hydrolases"/>
    <property type="match status" value="2"/>
</dbReference>
<dbReference type="GO" id="GO:0016887">
    <property type="term" value="F:ATP hydrolysis activity"/>
    <property type="evidence" value="ECO:0007669"/>
    <property type="project" value="InterPro"/>
</dbReference>
<feature type="domain" description="Rad50/SbcC-type AAA" evidence="5">
    <location>
        <begin position="7"/>
        <end position="223"/>
    </location>
</feature>
<dbReference type="InterPro" id="IPR027417">
    <property type="entry name" value="P-loop_NTPase"/>
</dbReference>
<gene>
    <name evidence="6" type="ORF">C7H19_16100</name>
</gene>
<comment type="subunit">
    <text evidence="2">Heterodimer of SbcC and SbcD.</text>
</comment>
<evidence type="ECO:0000256" key="3">
    <source>
        <dbReference type="ARBA" id="ARBA00013368"/>
    </source>
</evidence>
<name>A0A2T1LV26_9CHRO</name>
<reference evidence="6 7" key="1">
    <citation type="submission" date="2018-03" db="EMBL/GenBank/DDBJ databases">
        <title>The ancient ancestry and fast evolution of plastids.</title>
        <authorList>
            <person name="Moore K.R."/>
            <person name="Magnabosco C."/>
            <person name="Momper L."/>
            <person name="Gold D.A."/>
            <person name="Bosak T."/>
            <person name="Fournier G.P."/>
        </authorList>
    </citation>
    <scope>NUCLEOTIDE SEQUENCE [LARGE SCALE GENOMIC DNA]</scope>
    <source>
        <strain evidence="6 7">CCALA 016</strain>
    </source>
</reference>
<feature type="coiled-coil region" evidence="4">
    <location>
        <begin position="175"/>
        <end position="288"/>
    </location>
</feature>
<dbReference type="InterPro" id="IPR038729">
    <property type="entry name" value="Rad50/SbcC_AAA"/>
</dbReference>
<keyword evidence="7" id="KW-1185">Reference proteome</keyword>
<dbReference type="SUPFAM" id="SSF52540">
    <property type="entry name" value="P-loop containing nucleoside triphosphate hydrolases"/>
    <property type="match status" value="1"/>
</dbReference>
<dbReference type="PANTHER" id="PTHR32114:SF2">
    <property type="entry name" value="ABC TRANSPORTER ABCH.3"/>
    <property type="match status" value="1"/>
</dbReference>
<dbReference type="Gene3D" id="1.20.5.1700">
    <property type="match status" value="1"/>
</dbReference>
<accession>A0A2T1LV26</accession>
<organism evidence="6 7">
    <name type="scientific">Aphanothece hegewaldii CCALA 016</name>
    <dbReference type="NCBI Taxonomy" id="2107694"/>
    <lineage>
        <taxon>Bacteria</taxon>
        <taxon>Bacillati</taxon>
        <taxon>Cyanobacteriota</taxon>
        <taxon>Cyanophyceae</taxon>
        <taxon>Oscillatoriophycideae</taxon>
        <taxon>Chroococcales</taxon>
        <taxon>Aphanothecaceae</taxon>
        <taxon>Aphanothece</taxon>
    </lineage>
</organism>
<dbReference type="GO" id="GO:0006302">
    <property type="term" value="P:double-strand break repair"/>
    <property type="evidence" value="ECO:0007669"/>
    <property type="project" value="InterPro"/>
</dbReference>